<dbReference type="EMBL" id="VSRR010138787">
    <property type="protein sequence ID" value="MPD03953.1"/>
    <property type="molecule type" value="Genomic_DNA"/>
</dbReference>
<gene>
    <name evidence="1" type="ORF">E2C01_099614</name>
</gene>
<accession>A0A5B7K5Y4</accession>
<comment type="caution">
    <text evidence="1">The sequence shown here is derived from an EMBL/GenBank/DDBJ whole genome shotgun (WGS) entry which is preliminary data.</text>
</comment>
<protein>
    <submittedName>
        <fullName evidence="1">Uncharacterized protein</fullName>
    </submittedName>
</protein>
<keyword evidence="2" id="KW-1185">Reference proteome</keyword>
<reference evidence="1 2" key="1">
    <citation type="submission" date="2019-05" db="EMBL/GenBank/DDBJ databases">
        <title>Another draft genome of Portunus trituberculatus and its Hox gene families provides insights of decapod evolution.</title>
        <authorList>
            <person name="Jeong J.-H."/>
            <person name="Song I."/>
            <person name="Kim S."/>
            <person name="Choi T."/>
            <person name="Kim D."/>
            <person name="Ryu S."/>
            <person name="Kim W."/>
        </authorList>
    </citation>
    <scope>NUCLEOTIDE SEQUENCE [LARGE SCALE GENOMIC DNA]</scope>
    <source>
        <tissue evidence="1">Muscle</tissue>
    </source>
</reference>
<evidence type="ECO:0000313" key="2">
    <source>
        <dbReference type="Proteomes" id="UP000324222"/>
    </source>
</evidence>
<proteinExistence type="predicted"/>
<evidence type="ECO:0000313" key="1">
    <source>
        <dbReference type="EMBL" id="MPD03953.1"/>
    </source>
</evidence>
<organism evidence="1 2">
    <name type="scientific">Portunus trituberculatus</name>
    <name type="common">Swimming crab</name>
    <name type="synonym">Neptunus trituberculatus</name>
    <dbReference type="NCBI Taxonomy" id="210409"/>
    <lineage>
        <taxon>Eukaryota</taxon>
        <taxon>Metazoa</taxon>
        <taxon>Ecdysozoa</taxon>
        <taxon>Arthropoda</taxon>
        <taxon>Crustacea</taxon>
        <taxon>Multicrustacea</taxon>
        <taxon>Malacostraca</taxon>
        <taxon>Eumalacostraca</taxon>
        <taxon>Eucarida</taxon>
        <taxon>Decapoda</taxon>
        <taxon>Pleocyemata</taxon>
        <taxon>Brachyura</taxon>
        <taxon>Eubrachyura</taxon>
        <taxon>Portunoidea</taxon>
        <taxon>Portunidae</taxon>
        <taxon>Portuninae</taxon>
        <taxon>Portunus</taxon>
    </lineage>
</organism>
<dbReference type="AlphaFoldDB" id="A0A5B7K5Y4"/>
<name>A0A5B7K5Y4_PORTR</name>
<sequence length="64" mass="6919">MTPGLAHKTYQTGDEAVHQPDTLLGAHTSTEEIVRVCLTTFGFTSSSYSPILLPPLFAVKTLNN</sequence>
<dbReference type="Proteomes" id="UP000324222">
    <property type="component" value="Unassembled WGS sequence"/>
</dbReference>